<dbReference type="Pfam" id="PF13091">
    <property type="entry name" value="PLDc_2"/>
    <property type="match status" value="2"/>
</dbReference>
<keyword evidence="1" id="KW-0472">Membrane</keyword>
<feature type="domain" description="PLD phosphodiesterase" evidence="2">
    <location>
        <begin position="340"/>
        <end position="367"/>
    </location>
</feature>
<dbReference type="CDD" id="cd09159">
    <property type="entry name" value="PLDc_ybhO_like_2"/>
    <property type="match status" value="1"/>
</dbReference>
<proteinExistence type="predicted"/>
<gene>
    <name evidence="3" type="ordered locus">Acid_0380</name>
</gene>
<dbReference type="GO" id="GO:0008808">
    <property type="term" value="F:cardiolipin synthase activity"/>
    <property type="evidence" value="ECO:0007669"/>
    <property type="project" value="TreeGrafter"/>
</dbReference>
<evidence type="ECO:0000256" key="1">
    <source>
        <dbReference type="SAM" id="Phobius"/>
    </source>
</evidence>
<dbReference type="HOGENOM" id="CLU_038053_0_1_0"/>
<dbReference type="AlphaFoldDB" id="Q02C24"/>
<dbReference type="PANTHER" id="PTHR21248:SF22">
    <property type="entry name" value="PHOSPHOLIPASE D"/>
    <property type="match status" value="1"/>
</dbReference>
<dbReference type="STRING" id="234267.Acid_0380"/>
<feature type="domain" description="PLD phosphodiesterase" evidence="2">
    <location>
        <begin position="160"/>
        <end position="187"/>
    </location>
</feature>
<dbReference type="InterPro" id="IPR025202">
    <property type="entry name" value="PLD-like_dom"/>
</dbReference>
<reference evidence="3" key="1">
    <citation type="submission" date="2006-10" db="EMBL/GenBank/DDBJ databases">
        <title>Complete sequence of Solibacter usitatus Ellin6076.</title>
        <authorList>
            <consortium name="US DOE Joint Genome Institute"/>
            <person name="Copeland A."/>
            <person name="Lucas S."/>
            <person name="Lapidus A."/>
            <person name="Barry K."/>
            <person name="Detter J.C."/>
            <person name="Glavina del Rio T."/>
            <person name="Hammon N."/>
            <person name="Israni S."/>
            <person name="Dalin E."/>
            <person name="Tice H."/>
            <person name="Pitluck S."/>
            <person name="Thompson L.S."/>
            <person name="Brettin T."/>
            <person name="Bruce D."/>
            <person name="Han C."/>
            <person name="Tapia R."/>
            <person name="Gilna P."/>
            <person name="Schmutz J."/>
            <person name="Larimer F."/>
            <person name="Land M."/>
            <person name="Hauser L."/>
            <person name="Kyrpides N."/>
            <person name="Mikhailova N."/>
            <person name="Janssen P.H."/>
            <person name="Kuske C.R."/>
            <person name="Richardson P."/>
        </authorList>
    </citation>
    <scope>NUCLEOTIDE SEQUENCE</scope>
    <source>
        <strain evidence="3">Ellin6076</strain>
    </source>
</reference>
<evidence type="ECO:0000313" key="3">
    <source>
        <dbReference type="EMBL" id="ABJ81392.1"/>
    </source>
</evidence>
<name>Q02C24_SOLUE</name>
<dbReference type="SUPFAM" id="SSF56024">
    <property type="entry name" value="Phospholipase D/nuclease"/>
    <property type="match status" value="2"/>
</dbReference>
<dbReference type="CDD" id="cd09110">
    <property type="entry name" value="PLDc_CLS_1"/>
    <property type="match status" value="1"/>
</dbReference>
<accession>Q02C24</accession>
<dbReference type="SMART" id="SM00155">
    <property type="entry name" value="PLDc"/>
    <property type="match status" value="2"/>
</dbReference>
<dbReference type="GO" id="GO:0016020">
    <property type="term" value="C:membrane"/>
    <property type="evidence" value="ECO:0007669"/>
    <property type="project" value="TreeGrafter"/>
</dbReference>
<dbReference type="Gene3D" id="3.30.870.10">
    <property type="entry name" value="Endonuclease Chain A"/>
    <property type="match status" value="2"/>
</dbReference>
<dbReference type="PROSITE" id="PS50035">
    <property type="entry name" value="PLD"/>
    <property type="match status" value="2"/>
</dbReference>
<keyword evidence="1" id="KW-1133">Transmembrane helix</keyword>
<dbReference type="EMBL" id="CP000473">
    <property type="protein sequence ID" value="ABJ81392.1"/>
    <property type="molecule type" value="Genomic_DNA"/>
</dbReference>
<sequence>MVPLYLLIPACLGIVVLLIVVFDAFFEPSLDYRLADSDPLPLDSKEFIRILGVLADTESHTDTRVEVLTNGPCFYPAQLAAIRAARHSVCLEAYIFQKGVIGNDYIQALTERARAGVEVRVVLDAIGSMSTWRSTFRDLIAAGGRVHWYIPFRWYNLPRLNNRTHRELLIVDGEIGFLGGAGVSDQWFHSQGRKHPCWRDTMFRVEGRAVAGMVATFAENWLESSGELLCGPKYFPECPDQGGIAAMIINSTPSNGRGTRARMLYQILMAAACRSIHITTPYFLPDQGVRRELVRAMRERGVEVKIVVPGKHSDHLLTRRSSRRLYGDLLRNGAQIFEYQPTMIHAKIMVVDGMWSVVGSTNFDHRSFGINDEVNLAALDESLAARIEQDFQRDVAASHRVTFDEWSSRSPLERFNEWVGWILERQE</sequence>
<dbReference type="eggNOG" id="COG1502">
    <property type="taxonomic scope" value="Bacteria"/>
</dbReference>
<organism evidence="3">
    <name type="scientific">Solibacter usitatus (strain Ellin6076)</name>
    <dbReference type="NCBI Taxonomy" id="234267"/>
    <lineage>
        <taxon>Bacteria</taxon>
        <taxon>Pseudomonadati</taxon>
        <taxon>Acidobacteriota</taxon>
        <taxon>Terriglobia</taxon>
        <taxon>Bryobacterales</taxon>
        <taxon>Solibacteraceae</taxon>
        <taxon>Candidatus Solibacter</taxon>
    </lineage>
</organism>
<dbReference type="KEGG" id="sus:Acid_0380"/>
<dbReference type="FunCoup" id="Q02C24">
    <property type="interactions" value="127"/>
</dbReference>
<dbReference type="GO" id="GO:0032049">
    <property type="term" value="P:cardiolipin biosynthetic process"/>
    <property type="evidence" value="ECO:0007669"/>
    <property type="project" value="UniProtKB-ARBA"/>
</dbReference>
<dbReference type="InParanoid" id="Q02C24"/>
<evidence type="ECO:0000259" key="2">
    <source>
        <dbReference type="PROSITE" id="PS50035"/>
    </source>
</evidence>
<protein>
    <submittedName>
        <fullName evidence="3">Phospholipase D/Transphosphatidylase</fullName>
    </submittedName>
</protein>
<feature type="transmembrane region" description="Helical" evidence="1">
    <location>
        <begin position="6"/>
        <end position="26"/>
    </location>
</feature>
<dbReference type="PANTHER" id="PTHR21248">
    <property type="entry name" value="CARDIOLIPIN SYNTHASE"/>
    <property type="match status" value="1"/>
</dbReference>
<dbReference type="InterPro" id="IPR001736">
    <property type="entry name" value="PLipase_D/transphosphatidylase"/>
</dbReference>
<keyword evidence="1" id="KW-0812">Transmembrane</keyword>